<gene>
    <name evidence="1" type="ORF">GCM10023351_09560</name>
</gene>
<sequence>MVIPLAASMARARAARGCYRRAMTTIRRLGPPRDGAPVALVLPGAGYTAQAPLLWWSAAALRESGYELWGVDWHDDAAAGVGDPHDFVDAHVARALEALPAEPVVVLAKSLGTFALPRFARTGVRAAWLTPILTDERVATALRGASSDHLAVGGGADPSWVPSTVAGTQALSIEVPGADHGLEEGGWRASAFSQAGVVERVVAHLLSAG</sequence>
<protein>
    <recommendedName>
        <fullName evidence="3">Alpha/beta hydrolase</fullName>
    </recommendedName>
</protein>
<dbReference type="Proteomes" id="UP001501645">
    <property type="component" value="Unassembled WGS sequence"/>
</dbReference>
<dbReference type="Gene3D" id="3.40.50.1820">
    <property type="entry name" value="alpha/beta hydrolase"/>
    <property type="match status" value="1"/>
</dbReference>
<organism evidence="1 2">
    <name type="scientific">Microbacterium gilvum</name>
    <dbReference type="NCBI Taxonomy" id="1336204"/>
    <lineage>
        <taxon>Bacteria</taxon>
        <taxon>Bacillati</taxon>
        <taxon>Actinomycetota</taxon>
        <taxon>Actinomycetes</taxon>
        <taxon>Micrococcales</taxon>
        <taxon>Microbacteriaceae</taxon>
        <taxon>Microbacterium</taxon>
    </lineage>
</organism>
<dbReference type="InterPro" id="IPR029058">
    <property type="entry name" value="AB_hydrolase_fold"/>
</dbReference>
<evidence type="ECO:0000313" key="2">
    <source>
        <dbReference type="Proteomes" id="UP001501645"/>
    </source>
</evidence>
<reference evidence="2" key="1">
    <citation type="journal article" date="2019" name="Int. J. Syst. Evol. Microbiol.">
        <title>The Global Catalogue of Microorganisms (GCM) 10K type strain sequencing project: providing services to taxonomists for standard genome sequencing and annotation.</title>
        <authorList>
            <consortium name="The Broad Institute Genomics Platform"/>
            <consortium name="The Broad Institute Genome Sequencing Center for Infectious Disease"/>
            <person name="Wu L."/>
            <person name="Ma J."/>
        </authorList>
    </citation>
    <scope>NUCLEOTIDE SEQUENCE [LARGE SCALE GENOMIC DNA]</scope>
    <source>
        <strain evidence="2">JCM 18537</strain>
    </source>
</reference>
<name>A0ABP8ZWY3_9MICO</name>
<evidence type="ECO:0000313" key="1">
    <source>
        <dbReference type="EMBL" id="GAA4768144.1"/>
    </source>
</evidence>
<accession>A0ABP8ZWY3</accession>
<keyword evidence="2" id="KW-1185">Reference proteome</keyword>
<proteinExistence type="predicted"/>
<evidence type="ECO:0008006" key="3">
    <source>
        <dbReference type="Google" id="ProtNLM"/>
    </source>
</evidence>
<dbReference type="EMBL" id="BAABKO010000001">
    <property type="protein sequence ID" value="GAA4768144.1"/>
    <property type="molecule type" value="Genomic_DNA"/>
</dbReference>
<comment type="caution">
    <text evidence="1">The sequence shown here is derived from an EMBL/GenBank/DDBJ whole genome shotgun (WGS) entry which is preliminary data.</text>
</comment>
<dbReference type="SUPFAM" id="SSF53474">
    <property type="entry name" value="alpha/beta-Hydrolases"/>
    <property type="match status" value="1"/>
</dbReference>